<dbReference type="STRING" id="1797243.A2943_02085"/>
<dbReference type="InterPro" id="IPR006171">
    <property type="entry name" value="TOPRIM_dom"/>
</dbReference>
<proteinExistence type="predicted"/>
<evidence type="ECO:0000313" key="2">
    <source>
        <dbReference type="EMBL" id="OGC80466.1"/>
    </source>
</evidence>
<dbReference type="InterPro" id="IPR034151">
    <property type="entry name" value="TOPRIM_DnaG_bac"/>
</dbReference>
<dbReference type="PROSITE" id="PS50880">
    <property type="entry name" value="TOPRIM"/>
    <property type="match status" value="1"/>
</dbReference>
<dbReference type="CDD" id="cd03364">
    <property type="entry name" value="TOPRIM_DnaG_primases"/>
    <property type="match status" value="1"/>
</dbReference>
<reference evidence="2 3" key="1">
    <citation type="journal article" date="2016" name="Nat. Commun.">
        <title>Thousands of microbial genomes shed light on interconnected biogeochemical processes in an aquifer system.</title>
        <authorList>
            <person name="Anantharaman K."/>
            <person name="Brown C.T."/>
            <person name="Hug L.A."/>
            <person name="Sharon I."/>
            <person name="Castelle C.J."/>
            <person name="Probst A.J."/>
            <person name="Thomas B.C."/>
            <person name="Singh A."/>
            <person name="Wilkins M.J."/>
            <person name="Karaoz U."/>
            <person name="Brodie E.L."/>
            <person name="Williams K.H."/>
            <person name="Hubbard S.S."/>
            <person name="Banfield J.F."/>
        </authorList>
    </citation>
    <scope>NUCLEOTIDE SEQUENCE [LARGE SCALE GENOMIC DNA]</scope>
</reference>
<evidence type="ECO:0000313" key="3">
    <source>
        <dbReference type="Proteomes" id="UP000176185"/>
    </source>
</evidence>
<dbReference type="PANTHER" id="PTHR30313">
    <property type="entry name" value="DNA PRIMASE"/>
    <property type="match status" value="1"/>
</dbReference>
<name>A0A1F4XFS8_9BACT</name>
<dbReference type="PANTHER" id="PTHR30313:SF2">
    <property type="entry name" value="DNA PRIMASE"/>
    <property type="match status" value="1"/>
</dbReference>
<accession>A0A1F4XFS8</accession>
<feature type="domain" description="Toprim" evidence="1">
    <location>
        <begin position="53"/>
        <end position="134"/>
    </location>
</feature>
<sequence>MIAVSGRFFEKVPGSREESEPAKYVNSPETALFKKSKTLYGFDRAKNFIRKADCILLVEGQLDLILAHQSGLPYTVALSGTALTPEHLSLLSRLSKRLVLALDGDAAGLRAGLKSAHMAIVAGFDVKIPAFPLGKDPADLAKENPELLKAAVRTSKTAVEFFLDALRPAARDERAYKKSIEVQVLPLIAAMGSKIEQEHFMHIVAGHLGVSEGAIRQEVAKVRATPAAPSGGEGAPAKEVAVPLSQIERTAGMLLFYFEKDEGVQKRLAELLGKERAGKLTEELAPHAEMLRFKFESEVGEYTDEATVAGDMLKQLEIAAVEEEIVASRGDARKITDLIRRKHELQK</sequence>
<dbReference type="SUPFAM" id="SSF56731">
    <property type="entry name" value="DNA primase core"/>
    <property type="match status" value="1"/>
</dbReference>
<dbReference type="InterPro" id="IPR050219">
    <property type="entry name" value="DnaG_primase"/>
</dbReference>
<organism evidence="2 3">
    <name type="scientific">Candidatus Adlerbacteria bacterium RIFCSPLOWO2_01_FULL_51_16</name>
    <dbReference type="NCBI Taxonomy" id="1797243"/>
    <lineage>
        <taxon>Bacteria</taxon>
        <taxon>Candidatus Adleribacteriota</taxon>
    </lineage>
</organism>
<dbReference type="SMART" id="SM00493">
    <property type="entry name" value="TOPRIM"/>
    <property type="match status" value="1"/>
</dbReference>
<protein>
    <recommendedName>
        <fullName evidence="1">Toprim domain-containing protein</fullName>
    </recommendedName>
</protein>
<evidence type="ECO:0000259" key="1">
    <source>
        <dbReference type="PROSITE" id="PS50880"/>
    </source>
</evidence>
<dbReference type="EMBL" id="MEWX01000021">
    <property type="protein sequence ID" value="OGC80466.1"/>
    <property type="molecule type" value="Genomic_DNA"/>
</dbReference>
<comment type="caution">
    <text evidence="2">The sequence shown here is derived from an EMBL/GenBank/DDBJ whole genome shotgun (WGS) entry which is preliminary data.</text>
</comment>
<dbReference type="Pfam" id="PF13155">
    <property type="entry name" value="Toprim_2"/>
    <property type="match status" value="1"/>
</dbReference>
<dbReference type="AlphaFoldDB" id="A0A1F4XFS8"/>
<dbReference type="GO" id="GO:0006269">
    <property type="term" value="P:DNA replication, synthesis of primer"/>
    <property type="evidence" value="ECO:0007669"/>
    <property type="project" value="TreeGrafter"/>
</dbReference>
<dbReference type="Proteomes" id="UP000176185">
    <property type="component" value="Unassembled WGS sequence"/>
</dbReference>
<dbReference type="GO" id="GO:0005737">
    <property type="term" value="C:cytoplasm"/>
    <property type="evidence" value="ECO:0007669"/>
    <property type="project" value="TreeGrafter"/>
</dbReference>
<gene>
    <name evidence="2" type="ORF">A2943_02085</name>
</gene>
<dbReference type="Pfam" id="PF08275">
    <property type="entry name" value="DNAG_N"/>
    <property type="match status" value="1"/>
</dbReference>
<dbReference type="Gene3D" id="3.40.1360.10">
    <property type="match status" value="1"/>
</dbReference>
<dbReference type="InterPro" id="IPR013264">
    <property type="entry name" value="DNAG_N"/>
</dbReference>